<keyword evidence="2" id="KW-0813">Transport</keyword>
<dbReference type="GO" id="GO:0005886">
    <property type="term" value="C:plasma membrane"/>
    <property type="evidence" value="ECO:0007669"/>
    <property type="project" value="UniProtKB-SubCell"/>
</dbReference>
<reference evidence="10" key="1">
    <citation type="submission" date="2015-07" db="EMBL/GenBank/DDBJ databases">
        <authorList>
            <person name="Rodrigo-Torres Lidia"/>
            <person name="Arahal R.David."/>
        </authorList>
    </citation>
    <scope>NUCLEOTIDE SEQUENCE [LARGE SCALE GENOMIC DNA]</scope>
    <source>
        <strain evidence="10">CECT 5112</strain>
    </source>
</reference>
<keyword evidence="3" id="KW-1003">Cell membrane</keyword>
<evidence type="ECO:0000256" key="4">
    <source>
        <dbReference type="ARBA" id="ARBA00022692"/>
    </source>
</evidence>
<protein>
    <submittedName>
        <fullName evidence="9">Bacillibactin exporter</fullName>
    </submittedName>
</protein>
<dbReference type="PROSITE" id="PS50850">
    <property type="entry name" value="MFS"/>
    <property type="match status" value="1"/>
</dbReference>
<dbReference type="InterPro" id="IPR036259">
    <property type="entry name" value="MFS_trans_sf"/>
</dbReference>
<proteinExistence type="predicted"/>
<evidence type="ECO:0000256" key="7">
    <source>
        <dbReference type="SAM" id="Phobius"/>
    </source>
</evidence>
<feature type="transmembrane region" description="Helical" evidence="7">
    <location>
        <begin position="55"/>
        <end position="78"/>
    </location>
</feature>
<dbReference type="PANTHER" id="PTHR23517">
    <property type="entry name" value="RESISTANCE PROTEIN MDTM, PUTATIVE-RELATED-RELATED"/>
    <property type="match status" value="1"/>
</dbReference>
<feature type="transmembrane region" description="Helical" evidence="7">
    <location>
        <begin position="383"/>
        <end position="404"/>
    </location>
</feature>
<feature type="transmembrane region" description="Helical" evidence="7">
    <location>
        <begin position="143"/>
        <end position="169"/>
    </location>
</feature>
<dbReference type="Pfam" id="PF07690">
    <property type="entry name" value="MFS_1"/>
    <property type="match status" value="1"/>
</dbReference>
<feature type="transmembrane region" description="Helical" evidence="7">
    <location>
        <begin position="291"/>
        <end position="312"/>
    </location>
</feature>
<dbReference type="Proteomes" id="UP000053235">
    <property type="component" value="Unassembled WGS sequence"/>
</dbReference>
<keyword evidence="6 7" id="KW-0472">Membrane</keyword>
<sequence>MTYSNGRPETSLWRDATALALLLTASLKIMANATISPALPALEASFSGEPGAAYLVRFLVSAPSLTVVLVAPLAGFAIDRLGRSWLLMAGVLVFAMSGSAGAYLNDLTAILVSRLLLGVALAFTMTAQVALAGDLFQGNRRSAFMGGQVVAINFGGFLFIGGAGLLAGVSSRLPFLIYALPLLLLPLLWPVMKQEYRNRKSASDMPASLTNGASEPSAAQAGSWLTFALGLAGLSMVTVMMFFLMPSQLPFFLDASGFDGATGTALGLGALTLSGAFTALKFAAIRSRLGLPCTFSVGFLIMGCGFATLAIYPAWQFIIPGCALIGIGYAFVQPALFLAALDIAPSARRGTVSGMITTSMFLGQIVSPFVFTPALQSYGFEAVYAASGVVFVVFASVALAVRFFKPARMTVPSELSLEKPEL</sequence>
<dbReference type="STRING" id="388408.LAX5112_00036"/>
<accession>A0A0M6ZNK5</accession>
<evidence type="ECO:0000313" key="9">
    <source>
        <dbReference type="EMBL" id="CTQ63700.1"/>
    </source>
</evidence>
<evidence type="ECO:0000313" key="10">
    <source>
        <dbReference type="Proteomes" id="UP000053235"/>
    </source>
</evidence>
<feature type="transmembrane region" description="Helical" evidence="7">
    <location>
        <begin position="110"/>
        <end position="131"/>
    </location>
</feature>
<dbReference type="InterPro" id="IPR050171">
    <property type="entry name" value="MFS_Transporters"/>
</dbReference>
<dbReference type="InterPro" id="IPR011701">
    <property type="entry name" value="MFS"/>
</dbReference>
<evidence type="ECO:0000256" key="6">
    <source>
        <dbReference type="ARBA" id="ARBA00023136"/>
    </source>
</evidence>
<dbReference type="Gene3D" id="1.20.1250.20">
    <property type="entry name" value="MFS general substrate transporter like domains"/>
    <property type="match status" value="1"/>
</dbReference>
<dbReference type="GO" id="GO:0022857">
    <property type="term" value="F:transmembrane transporter activity"/>
    <property type="evidence" value="ECO:0007669"/>
    <property type="project" value="InterPro"/>
</dbReference>
<feature type="domain" description="Major facilitator superfamily (MFS) profile" evidence="8">
    <location>
        <begin position="17"/>
        <end position="410"/>
    </location>
</feature>
<feature type="transmembrane region" description="Helical" evidence="7">
    <location>
        <begin position="85"/>
        <end position="104"/>
    </location>
</feature>
<feature type="transmembrane region" description="Helical" evidence="7">
    <location>
        <begin position="352"/>
        <end position="371"/>
    </location>
</feature>
<feature type="transmembrane region" description="Helical" evidence="7">
    <location>
        <begin position="224"/>
        <end position="245"/>
    </location>
</feature>
<organism evidence="9 10">
    <name type="scientific">Roseibium alexandrii</name>
    <dbReference type="NCBI Taxonomy" id="388408"/>
    <lineage>
        <taxon>Bacteria</taxon>
        <taxon>Pseudomonadati</taxon>
        <taxon>Pseudomonadota</taxon>
        <taxon>Alphaproteobacteria</taxon>
        <taxon>Hyphomicrobiales</taxon>
        <taxon>Stappiaceae</taxon>
        <taxon>Roseibium</taxon>
    </lineage>
</organism>
<feature type="transmembrane region" description="Helical" evidence="7">
    <location>
        <begin position="265"/>
        <end position="284"/>
    </location>
</feature>
<dbReference type="InterPro" id="IPR020846">
    <property type="entry name" value="MFS_dom"/>
</dbReference>
<dbReference type="PANTHER" id="PTHR23517:SF2">
    <property type="entry name" value="MULTIDRUG RESISTANCE PROTEIN MDTH"/>
    <property type="match status" value="1"/>
</dbReference>
<comment type="subcellular location">
    <subcellularLocation>
        <location evidence="1">Cell membrane</location>
        <topology evidence="1">Multi-pass membrane protein</topology>
    </subcellularLocation>
</comment>
<keyword evidence="5 7" id="KW-1133">Transmembrane helix</keyword>
<keyword evidence="4 7" id="KW-0812">Transmembrane</keyword>
<feature type="transmembrane region" description="Helical" evidence="7">
    <location>
        <begin position="318"/>
        <end position="340"/>
    </location>
</feature>
<dbReference type="CDD" id="cd17473">
    <property type="entry name" value="MFS_arabinose_efflux_permease_like"/>
    <property type="match status" value="1"/>
</dbReference>
<evidence type="ECO:0000259" key="8">
    <source>
        <dbReference type="PROSITE" id="PS50850"/>
    </source>
</evidence>
<evidence type="ECO:0000256" key="3">
    <source>
        <dbReference type="ARBA" id="ARBA00022475"/>
    </source>
</evidence>
<evidence type="ECO:0000256" key="1">
    <source>
        <dbReference type="ARBA" id="ARBA00004651"/>
    </source>
</evidence>
<dbReference type="AlphaFoldDB" id="A0A0M6ZNK5"/>
<evidence type="ECO:0000256" key="5">
    <source>
        <dbReference type="ARBA" id="ARBA00022989"/>
    </source>
</evidence>
<evidence type="ECO:0000256" key="2">
    <source>
        <dbReference type="ARBA" id="ARBA00022448"/>
    </source>
</evidence>
<dbReference type="RefSeq" id="WP_208981073.1">
    <property type="nucleotide sequence ID" value="NZ_CXWD01000001.1"/>
</dbReference>
<name>A0A0M6ZNK5_9HYPH</name>
<dbReference type="EMBL" id="CXWD01000001">
    <property type="protein sequence ID" value="CTQ63700.1"/>
    <property type="molecule type" value="Genomic_DNA"/>
</dbReference>
<keyword evidence="10" id="KW-1185">Reference proteome</keyword>
<feature type="transmembrane region" description="Helical" evidence="7">
    <location>
        <begin position="175"/>
        <end position="192"/>
    </location>
</feature>
<gene>
    <name evidence="9" type="primary">ymfD</name>
    <name evidence="9" type="ORF">LAX5112_00036</name>
</gene>
<dbReference type="SUPFAM" id="SSF103473">
    <property type="entry name" value="MFS general substrate transporter"/>
    <property type="match status" value="1"/>
</dbReference>